<accession>A0A076G899</accession>
<evidence type="ECO:0000313" key="1">
    <source>
        <dbReference type="EMBL" id="AII27712.1"/>
    </source>
</evidence>
<evidence type="ECO:0000313" key="2">
    <source>
        <dbReference type="Proteomes" id="UP000028961"/>
    </source>
</evidence>
<keyword evidence="2" id="KW-1185">Reference proteome</keyword>
<dbReference type="GeneID" id="22475510"/>
<organism evidence="1 2">
    <name type="scientific">Escherichia phage Av-05</name>
    <dbReference type="NCBI Taxonomy" id="1527519"/>
    <lineage>
        <taxon>Viruses</taxon>
        <taxon>Duplodnaviria</taxon>
        <taxon>Heunggongvirae</taxon>
        <taxon>Uroviricota</taxon>
        <taxon>Caudoviricetes</taxon>
        <taxon>Vequintavirinae</taxon>
        <taxon>Avunavirus</taxon>
        <taxon>Avunavirus Av05</taxon>
    </lineage>
</organism>
<name>A0A076G899_9CAUD</name>
<dbReference type="Proteomes" id="UP000028961">
    <property type="component" value="Segment"/>
</dbReference>
<dbReference type="KEGG" id="vg:22475510"/>
<dbReference type="EMBL" id="KM190144">
    <property type="protein sequence ID" value="AII27712.1"/>
    <property type="molecule type" value="Genomic_DNA"/>
</dbReference>
<protein>
    <submittedName>
        <fullName evidence="1">Uncharacterized protein</fullName>
    </submittedName>
</protein>
<sequence>MFEEILGRPATLQEAQMIESGNKPNFKVGDRVIYKNAKNIKTSVEAIVLFMFPSQPSGKQVPVWGARLTGGNNFMPLDTIELFTSKK</sequence>
<proteinExistence type="predicted"/>
<dbReference type="RefSeq" id="YP_009111243.1">
    <property type="nucleotide sequence ID" value="NC_025830.1"/>
</dbReference>
<dbReference type="OrthoDB" id="27308at10239"/>
<gene>
    <name evidence="1" type="ORF">Av05_00169</name>
</gene>
<reference evidence="1 2" key="1">
    <citation type="journal article" date="2015" name="Genome Announc.">
        <title>Genomic Analysis of Broad-Host-Range Enterobacteriophage Av-05.</title>
        <authorList>
            <person name="Amarillas L."/>
            <person name="Lopez-Cuevas O."/>
            <person name="Leon-Felix J."/>
            <person name="Castro-Del Campo N."/>
            <person name="Gerba C.P."/>
            <person name="Chaidez C."/>
        </authorList>
    </citation>
    <scope>NUCLEOTIDE SEQUENCE [LARGE SCALE GENOMIC DNA]</scope>
</reference>